<accession>A0ABU5K638</accession>
<proteinExistence type="predicted"/>
<dbReference type="InterPro" id="IPR000182">
    <property type="entry name" value="GNAT_dom"/>
</dbReference>
<dbReference type="CDD" id="cd04301">
    <property type="entry name" value="NAT_SF"/>
    <property type="match status" value="1"/>
</dbReference>
<dbReference type="GO" id="GO:0016746">
    <property type="term" value="F:acyltransferase activity"/>
    <property type="evidence" value="ECO:0007669"/>
    <property type="project" value="UniProtKB-KW"/>
</dbReference>
<comment type="caution">
    <text evidence="2">The sequence shown here is derived from an EMBL/GenBank/DDBJ whole genome shotgun (WGS) entry which is preliminary data.</text>
</comment>
<protein>
    <submittedName>
        <fullName evidence="2">GNAT family N-acetyltransferase</fullName>
        <ecNumber evidence="2">2.3.1.-</ecNumber>
    </submittedName>
</protein>
<dbReference type="SUPFAM" id="SSF55729">
    <property type="entry name" value="Acyl-CoA N-acyltransferases (Nat)"/>
    <property type="match status" value="1"/>
</dbReference>
<dbReference type="EC" id="2.3.1.-" evidence="2"/>
<keyword evidence="2" id="KW-0808">Transferase</keyword>
<evidence type="ECO:0000313" key="2">
    <source>
        <dbReference type="EMBL" id="MDZ5610721.1"/>
    </source>
</evidence>
<dbReference type="RefSeq" id="WP_374219884.1">
    <property type="nucleotide sequence ID" value="NZ_JAXOVW010000222.1"/>
</dbReference>
<organism evidence="2 3">
    <name type="scientific">Bacillus bingmayongensis</name>
    <dbReference type="NCBI Taxonomy" id="1150157"/>
    <lineage>
        <taxon>Bacteria</taxon>
        <taxon>Bacillati</taxon>
        <taxon>Bacillota</taxon>
        <taxon>Bacilli</taxon>
        <taxon>Bacillales</taxon>
        <taxon>Bacillaceae</taxon>
        <taxon>Bacillus</taxon>
    </lineage>
</organism>
<reference evidence="3" key="1">
    <citation type="submission" date="2023-11" db="EMBL/GenBank/DDBJ databases">
        <title>Genome Sequence of Bacillus pseudomycoides stain BUPM19.</title>
        <authorList>
            <person name="Farhat A."/>
        </authorList>
    </citation>
    <scope>NUCLEOTIDE SEQUENCE [LARGE SCALE GENOMIC DNA]</scope>
    <source>
        <strain evidence="3">BUPM19</strain>
    </source>
</reference>
<dbReference type="InterPro" id="IPR016181">
    <property type="entry name" value="Acyl_CoA_acyltransferase"/>
</dbReference>
<dbReference type="Pfam" id="PF13673">
    <property type="entry name" value="Acetyltransf_10"/>
    <property type="match status" value="1"/>
</dbReference>
<name>A0ABU5K638_9BACI</name>
<dbReference type="Proteomes" id="UP001291930">
    <property type="component" value="Unassembled WGS sequence"/>
</dbReference>
<feature type="domain" description="N-acetyltransferase" evidence="1">
    <location>
        <begin position="28"/>
        <end position="152"/>
    </location>
</feature>
<feature type="non-terminal residue" evidence="2">
    <location>
        <position position="1"/>
    </location>
</feature>
<dbReference type="Gene3D" id="3.40.630.30">
    <property type="match status" value="1"/>
</dbReference>
<evidence type="ECO:0000313" key="3">
    <source>
        <dbReference type="Proteomes" id="UP001291930"/>
    </source>
</evidence>
<evidence type="ECO:0000259" key="1">
    <source>
        <dbReference type="PROSITE" id="PS51186"/>
    </source>
</evidence>
<keyword evidence="3" id="KW-1185">Reference proteome</keyword>
<sequence>LGYEKLYDLSYYNLKYLSNLTSKSLQNIEIKQITFGEFQDGIQKWLNFHINWQNDIDYIEKAESNTYYGAYINNDLKGSICVSDNGKISLLFVDRKYRGIGLATCLLQTVSEELQLSSLSIGFPNNSSLEGFIKKSGFEKSSLAQYEMYLTL</sequence>
<gene>
    <name evidence="2" type="ORF">U2I54_27965</name>
</gene>
<dbReference type="PROSITE" id="PS51186">
    <property type="entry name" value="GNAT"/>
    <property type="match status" value="1"/>
</dbReference>
<keyword evidence="2" id="KW-0012">Acyltransferase</keyword>
<dbReference type="EMBL" id="JAXOVW010000222">
    <property type="protein sequence ID" value="MDZ5610721.1"/>
    <property type="molecule type" value="Genomic_DNA"/>
</dbReference>